<gene>
    <name evidence="1" type="ORF">K4G66_19570</name>
</gene>
<proteinExistence type="predicted"/>
<dbReference type="EMBL" id="CP120682">
    <property type="protein sequence ID" value="WKN34576.1"/>
    <property type="molecule type" value="Genomic_DNA"/>
</dbReference>
<sequence>MELLTTSTSAYLLQASLDVLHYESREWQEEITFAMDEMMFLHRLHRRFGEKSLPELIQKQSIALQTKLLLLSQQILTMQETIREHESYLSEIIQRNINVSDDEYRNSHKRVKLQMESLLKEVKQSKKEMFQWVEDILS</sequence>
<reference evidence="1" key="1">
    <citation type="journal article" date="2023" name="Comput. Struct. Biotechnol. J.">
        <title>Discovery of a novel marine Bacteroidetes with a rich repertoire of carbohydrate-active enzymes.</title>
        <authorList>
            <person name="Chen B."/>
            <person name="Liu G."/>
            <person name="Chen Q."/>
            <person name="Wang H."/>
            <person name="Liu L."/>
            <person name="Tang K."/>
        </authorList>
    </citation>
    <scope>NUCLEOTIDE SEQUENCE</scope>
    <source>
        <strain evidence="1">TK19036</strain>
    </source>
</reference>
<evidence type="ECO:0000313" key="1">
    <source>
        <dbReference type="EMBL" id="WKN34576.1"/>
    </source>
</evidence>
<reference evidence="1" key="2">
    <citation type="journal article" date="2024" name="Antonie Van Leeuwenhoek">
        <title>Roseihalotalea indica gen. nov., sp. nov., a halophilic Bacteroidetes from mesopelagic Southwest Indian Ocean with higher carbohydrate metabolic potential.</title>
        <authorList>
            <person name="Chen B."/>
            <person name="Zhang M."/>
            <person name="Lin D."/>
            <person name="Ye J."/>
            <person name="Tang K."/>
        </authorList>
    </citation>
    <scope>NUCLEOTIDE SEQUENCE</scope>
    <source>
        <strain evidence="1">TK19036</strain>
    </source>
</reference>
<name>A0AA49GLU6_9BACT</name>
<organism evidence="1">
    <name type="scientific">Roseihalotalea indica</name>
    <dbReference type="NCBI Taxonomy" id="2867963"/>
    <lineage>
        <taxon>Bacteria</taxon>
        <taxon>Pseudomonadati</taxon>
        <taxon>Bacteroidota</taxon>
        <taxon>Cytophagia</taxon>
        <taxon>Cytophagales</taxon>
        <taxon>Catalimonadaceae</taxon>
        <taxon>Roseihalotalea</taxon>
    </lineage>
</organism>
<dbReference type="AlphaFoldDB" id="A0AA49GLU6"/>
<protein>
    <submittedName>
        <fullName evidence="1">Uncharacterized protein</fullName>
    </submittedName>
</protein>
<accession>A0AA49GLU6</accession>